<evidence type="ECO:0000259" key="4">
    <source>
        <dbReference type="Pfam" id="PF13339"/>
    </source>
</evidence>
<feature type="compositionally biased region" description="Acidic residues" evidence="2">
    <location>
        <begin position="447"/>
        <end position="464"/>
    </location>
</feature>
<organism evidence="5">
    <name type="scientific">Hirondellea gigas</name>
    <dbReference type="NCBI Taxonomy" id="1518452"/>
    <lineage>
        <taxon>Eukaryota</taxon>
        <taxon>Metazoa</taxon>
        <taxon>Ecdysozoa</taxon>
        <taxon>Arthropoda</taxon>
        <taxon>Crustacea</taxon>
        <taxon>Multicrustacea</taxon>
        <taxon>Malacostraca</taxon>
        <taxon>Eumalacostraca</taxon>
        <taxon>Peracarida</taxon>
        <taxon>Amphipoda</taxon>
        <taxon>Amphilochidea</taxon>
        <taxon>Lysianassida</taxon>
        <taxon>Lysianassidira</taxon>
        <taxon>Lysianassoidea</taxon>
        <taxon>Lysianassidae</taxon>
        <taxon>Hirondellea</taxon>
    </lineage>
</organism>
<dbReference type="Pfam" id="PF08164">
    <property type="entry name" value="TRAUB"/>
    <property type="match status" value="1"/>
</dbReference>
<evidence type="ECO:0000259" key="3">
    <source>
        <dbReference type="Pfam" id="PF08164"/>
    </source>
</evidence>
<evidence type="ECO:0000256" key="1">
    <source>
        <dbReference type="ARBA" id="ARBA00008966"/>
    </source>
</evidence>
<name>A0A2P2HZ55_9CRUS</name>
<feature type="compositionally biased region" description="Basic residues" evidence="2">
    <location>
        <begin position="142"/>
        <end position="153"/>
    </location>
</feature>
<dbReference type="PANTHER" id="PTHR15565">
    <property type="entry name" value="AATF PROTEIN APOPTOSIS ANTAGONIZING TRANSCRIPTION FACTOR"/>
    <property type="match status" value="1"/>
</dbReference>
<dbReference type="GO" id="GO:0006357">
    <property type="term" value="P:regulation of transcription by RNA polymerase II"/>
    <property type="evidence" value="ECO:0007669"/>
    <property type="project" value="TreeGrafter"/>
</dbReference>
<dbReference type="EMBL" id="IACF01001191">
    <property type="protein sequence ID" value="LAB66906.1"/>
    <property type="molecule type" value="mRNA"/>
</dbReference>
<feature type="compositionally biased region" description="Acidic residues" evidence="2">
    <location>
        <begin position="85"/>
        <end position="97"/>
    </location>
</feature>
<feature type="compositionally biased region" description="Acidic residues" evidence="2">
    <location>
        <begin position="309"/>
        <end position="331"/>
    </location>
</feature>
<feature type="region of interest" description="Disordered" evidence="2">
    <location>
        <begin position="40"/>
        <end position="334"/>
    </location>
</feature>
<feature type="domain" description="Apoptosis-antagonizing transcription factor C-terminal" evidence="3">
    <location>
        <begin position="635"/>
        <end position="717"/>
    </location>
</feature>
<feature type="compositionally biased region" description="Acidic residues" evidence="2">
    <location>
        <begin position="192"/>
        <end position="209"/>
    </location>
</feature>
<dbReference type="AlphaFoldDB" id="A0A2P2HZ55"/>
<feature type="compositionally biased region" description="Acidic residues" evidence="2">
    <location>
        <begin position="226"/>
        <end position="241"/>
    </location>
</feature>
<dbReference type="GO" id="GO:0005730">
    <property type="term" value="C:nucleolus"/>
    <property type="evidence" value="ECO:0007669"/>
    <property type="project" value="TreeGrafter"/>
</dbReference>
<feature type="compositionally biased region" description="Basic residues" evidence="2">
    <location>
        <begin position="266"/>
        <end position="282"/>
    </location>
</feature>
<feature type="compositionally biased region" description="Acidic residues" evidence="2">
    <location>
        <begin position="288"/>
        <end position="301"/>
    </location>
</feature>
<feature type="compositionally biased region" description="Acidic residues" evidence="2">
    <location>
        <begin position="170"/>
        <end position="184"/>
    </location>
</feature>
<feature type="compositionally biased region" description="Acidic residues" evidence="2">
    <location>
        <begin position="477"/>
        <end position="489"/>
    </location>
</feature>
<dbReference type="Pfam" id="PF13339">
    <property type="entry name" value="AATF-Che1"/>
    <property type="match status" value="1"/>
</dbReference>
<comment type="similarity">
    <text evidence="1">Belongs to the AATF family.</text>
</comment>
<evidence type="ECO:0000256" key="2">
    <source>
        <dbReference type="SAM" id="MobiDB-lite"/>
    </source>
</evidence>
<feature type="compositionally biased region" description="Basic and acidic residues" evidence="2">
    <location>
        <begin position="71"/>
        <end position="84"/>
    </location>
</feature>
<dbReference type="InterPro" id="IPR012617">
    <property type="entry name" value="AATF_C"/>
</dbReference>
<accession>A0A2P2HZ55</accession>
<feature type="compositionally biased region" description="Basic residues" evidence="2">
    <location>
        <begin position="122"/>
        <end position="133"/>
    </location>
</feature>
<evidence type="ECO:0000313" key="5">
    <source>
        <dbReference type="EMBL" id="LAB66906.1"/>
    </source>
</evidence>
<feature type="compositionally biased region" description="Basic and acidic residues" evidence="2">
    <location>
        <begin position="465"/>
        <end position="476"/>
    </location>
</feature>
<reference evidence="5" key="1">
    <citation type="journal article" date="2018" name="Biosci. Biotechnol. Biochem.">
        <title>Polysaccharide hydrolase of the hadal zone amphipods Hirondellea gigas.</title>
        <authorList>
            <person name="Kobayashi H."/>
            <person name="Nagahama T."/>
            <person name="Arai W."/>
            <person name="Sasagawa Y."/>
            <person name="Umeda M."/>
            <person name="Hayashi T."/>
            <person name="Nikaido I."/>
            <person name="Watanabe H."/>
            <person name="Oguri K."/>
            <person name="Kitazato H."/>
            <person name="Fujioka K."/>
            <person name="Kido Y."/>
            <person name="Takami H."/>
        </authorList>
    </citation>
    <scope>NUCLEOTIDE SEQUENCE</scope>
    <source>
        <tissue evidence="5">Whole body</tissue>
    </source>
</reference>
<feature type="region of interest" description="Disordered" evidence="2">
    <location>
        <begin position="425"/>
        <end position="506"/>
    </location>
</feature>
<feature type="compositionally biased region" description="Acidic residues" evidence="2">
    <location>
        <begin position="250"/>
        <end position="262"/>
    </location>
</feature>
<dbReference type="InterPro" id="IPR039223">
    <property type="entry name" value="AATF/Bfr2"/>
</dbReference>
<feature type="domain" description="AATF leucine zipper-containing" evidence="4">
    <location>
        <begin position="347"/>
        <end position="535"/>
    </location>
</feature>
<sequence length="726" mass="82046">MSKVTSHSKFKQLLFNPGLSYNVDEDGNDVDGGRRQVVDALEGSEGVSGSGVRGVSKLRARNVRSLADTHQQYEGKRVKRSELRDTEEEGGGGDEFYDPSLAKYFLEETSSADEDDEAQKNSTKKVGKNKQLNKIKETNVKSKVKTVDKKKKKLSDNRQTVALKVHSDGESDDDDDEEVVESDYDNATSDEQVVESEQECDNESSDDNNDAGFSFNADGDYSRYADDEEEEEEDNESDDSMTDNSKITADDFDMDDSSDQEEETKPKRKLVMANKKKKRKLINKKEDNYDDNEEDDSDDIEEHERDDNEDKSDDDEGTTDEESAEGSDDEVGNMKVVKLDNLSEEQKKASAVSKQLELYDKLFECRISMQKVVSTSHHLPQPDVYRAFLQHSDKYSDNVTASVDSASALVDSLLKLQEAIFKRHPDTKHIVHGGRPAKPSAPKPPIDDDDEEITSSEDESDAEMDNPKRVGSKEFTSEDSEESESEEAEVSVSKRKRKTHESEDSVLDKLEEQLAKRHCNMKPYRNSVVAFWEERTRLLQSHINSSQGKSGGGGGGGFSGFEESFAVMVQRALADRDRVLKRTQLRSIMRGNLHAPLGAKEVMHEQQIDKELDIPIASNTNERHDPEIYDDRDFYSRYLEELLKCKMQRGTSALTKAQFIDMTHKLRKQNKKVVDTRRSKGRKLKYDVQSSLVQFLAPRGAIEMDDEKIDTIFSKLFLATGGPQLR</sequence>
<dbReference type="InterPro" id="IPR025160">
    <property type="entry name" value="AATF"/>
</dbReference>
<protein>
    <submittedName>
        <fullName evidence="5">Protein AATF-like</fullName>
    </submittedName>
</protein>
<proteinExistence type="evidence at transcript level"/>
<dbReference type="PANTHER" id="PTHR15565:SF0">
    <property type="entry name" value="PROTEIN AATF"/>
    <property type="match status" value="1"/>
</dbReference>